<evidence type="ECO:0000313" key="4">
    <source>
        <dbReference type="Proteomes" id="UP000323082"/>
    </source>
</evidence>
<comment type="caution">
    <text evidence="3">The sequence shown here is derived from an EMBL/GenBank/DDBJ whole genome shotgun (WGS) entry which is preliminary data.</text>
</comment>
<keyword evidence="1" id="KW-0732">Signal</keyword>
<name>A0A5B2UDA5_9FLAO</name>
<proteinExistence type="predicted"/>
<dbReference type="AlphaFoldDB" id="A0A5B2UDA5"/>
<dbReference type="Pfam" id="PF18962">
    <property type="entry name" value="Por_Secre_tail"/>
    <property type="match status" value="1"/>
</dbReference>
<dbReference type="NCBIfam" id="TIGR04183">
    <property type="entry name" value="Por_Secre_tail"/>
    <property type="match status" value="1"/>
</dbReference>
<evidence type="ECO:0000259" key="2">
    <source>
        <dbReference type="Pfam" id="PF18962"/>
    </source>
</evidence>
<dbReference type="Proteomes" id="UP000323082">
    <property type="component" value="Unassembled WGS sequence"/>
</dbReference>
<gene>
    <name evidence="3" type="ORF">FW780_09630</name>
</gene>
<accession>A0A5B2UDA5</accession>
<evidence type="ECO:0000256" key="1">
    <source>
        <dbReference type="ARBA" id="ARBA00022729"/>
    </source>
</evidence>
<sequence length="214" mass="24413">MQTNLLFKRILMISFIIFSLKSFGRIIVLNINNGNSDGSLFQMNENVVIGDKIRFTNNFNFAINQQNNSFISGPEGNIPINIQPGSYYEFELTSDTQTMFTFVHMNMVQNKYYNSRINLTFSALGVNETLGKTSEKLMIFPNPCTDVLHMKSGDNMQQISLFDSNGRLLFDKKTVNSKGNNKDDINMSAYTRGRYFLRIRNADGSYSKANVIKK</sequence>
<organism evidence="3 4">
    <name type="scientific">Chryseobacterium sediminis</name>
    <dbReference type="NCBI Taxonomy" id="1679494"/>
    <lineage>
        <taxon>Bacteria</taxon>
        <taxon>Pseudomonadati</taxon>
        <taxon>Bacteroidota</taxon>
        <taxon>Flavobacteriia</taxon>
        <taxon>Flavobacteriales</taxon>
        <taxon>Weeksellaceae</taxon>
        <taxon>Chryseobacterium group</taxon>
        <taxon>Chryseobacterium</taxon>
    </lineage>
</organism>
<evidence type="ECO:0000313" key="3">
    <source>
        <dbReference type="EMBL" id="KAA2224443.1"/>
    </source>
</evidence>
<protein>
    <submittedName>
        <fullName evidence="3">T9SS type A sorting domain-containing protein</fullName>
    </submittedName>
</protein>
<dbReference type="InterPro" id="IPR026444">
    <property type="entry name" value="Secre_tail"/>
</dbReference>
<feature type="domain" description="Secretion system C-terminal sorting" evidence="2">
    <location>
        <begin position="139"/>
        <end position="210"/>
    </location>
</feature>
<dbReference type="OrthoDB" id="1288696at2"/>
<dbReference type="EMBL" id="VUNZ01000001">
    <property type="protein sequence ID" value="KAA2224443.1"/>
    <property type="molecule type" value="Genomic_DNA"/>
</dbReference>
<reference evidence="3 4" key="1">
    <citation type="journal article" date="2015" name="Int. J. Syst. Evol. Microbiol.">
        <title>Chryseobacterium sediminis sp. nov., isolated from a river sediment.</title>
        <authorList>
            <person name="Kampfer P."/>
            <person name="Busse H.J."/>
            <person name="McInroy J.A."/>
            <person name="Glaeser S.P."/>
        </authorList>
    </citation>
    <scope>NUCLEOTIDE SEQUENCE [LARGE SCALE GENOMIC DNA]</scope>
    <source>
        <strain evidence="3 4">IMT-174</strain>
    </source>
</reference>